<dbReference type="OrthoDB" id="913048at2759"/>
<evidence type="ECO:0000259" key="1">
    <source>
        <dbReference type="Pfam" id="PF19259"/>
    </source>
</evidence>
<dbReference type="AlphaFoldDB" id="A0A7I8LFX2"/>
<dbReference type="EMBL" id="LR746277">
    <property type="protein sequence ID" value="CAA7408175.1"/>
    <property type="molecule type" value="Genomic_DNA"/>
</dbReference>
<name>A0A7I8LFX2_SPIIN</name>
<organism evidence="2 3">
    <name type="scientific">Spirodela intermedia</name>
    <name type="common">Intermediate duckweed</name>
    <dbReference type="NCBI Taxonomy" id="51605"/>
    <lineage>
        <taxon>Eukaryota</taxon>
        <taxon>Viridiplantae</taxon>
        <taxon>Streptophyta</taxon>
        <taxon>Embryophyta</taxon>
        <taxon>Tracheophyta</taxon>
        <taxon>Spermatophyta</taxon>
        <taxon>Magnoliopsida</taxon>
        <taxon>Liliopsida</taxon>
        <taxon>Araceae</taxon>
        <taxon>Lemnoideae</taxon>
        <taxon>Spirodela</taxon>
    </lineage>
</organism>
<keyword evidence="3" id="KW-1185">Reference proteome</keyword>
<sequence length="78" mass="9175">MEGEALEYLQQAKLVREYMAEFERIAAFLPHINTEVLEDAYVWGLKLAIRSELAMQKPLELREIMDLSIQVETHLREI</sequence>
<gene>
    <name evidence="2" type="ORF">SI8410_14018853</name>
</gene>
<reference evidence="2" key="1">
    <citation type="submission" date="2020-02" db="EMBL/GenBank/DDBJ databases">
        <authorList>
            <person name="Scholz U."/>
            <person name="Mascher M."/>
            <person name="Fiebig A."/>
        </authorList>
    </citation>
    <scope>NUCLEOTIDE SEQUENCE</scope>
</reference>
<protein>
    <recommendedName>
        <fullName evidence="1">Ty3 transposon capsid-like protein domain-containing protein</fullName>
    </recommendedName>
</protein>
<evidence type="ECO:0000313" key="3">
    <source>
        <dbReference type="Proteomes" id="UP000663760"/>
    </source>
</evidence>
<evidence type="ECO:0000313" key="2">
    <source>
        <dbReference type="EMBL" id="CAA7408175.1"/>
    </source>
</evidence>
<dbReference type="Proteomes" id="UP000663760">
    <property type="component" value="Chromosome 14"/>
</dbReference>
<accession>A0A7I8LFX2</accession>
<feature type="domain" description="Ty3 transposon capsid-like protein" evidence="1">
    <location>
        <begin position="5"/>
        <end position="72"/>
    </location>
</feature>
<proteinExistence type="predicted"/>
<dbReference type="InterPro" id="IPR045358">
    <property type="entry name" value="Ty3_capsid"/>
</dbReference>
<dbReference type="Pfam" id="PF19259">
    <property type="entry name" value="Ty3_capsid"/>
    <property type="match status" value="1"/>
</dbReference>